<feature type="non-terminal residue" evidence="2">
    <location>
        <position position="188"/>
    </location>
</feature>
<name>A0A6J4I5A7_9ACTN</name>
<protein>
    <submittedName>
        <fullName evidence="2">Inosose isomerase</fullName>
        <ecNumber evidence="2">5.3.99.11</ecNumber>
    </submittedName>
</protein>
<dbReference type="EC" id="5.3.99.11" evidence="2"/>
<proteinExistence type="predicted"/>
<sequence length="188" mass="21216">APPDHTVHRPVGRPAVRGDVRAGLRLGVRRPGDRLLGRPPRRRARRERRLLRAGAPGDPQAARPAGLRDLQPPQRPGRLRRPDRRAAPRHGAPARLGRRRPRGRPSAGGGGDEADRAGGAQARRRRRRRLHRLEDLEDRGDVPARARVDDRGRLPRLRGPLEPDPRRLRRGRREVRPRGAPVGDRLRL</sequence>
<dbReference type="GO" id="GO:0016853">
    <property type="term" value="F:isomerase activity"/>
    <property type="evidence" value="ECO:0007669"/>
    <property type="project" value="UniProtKB-KW"/>
</dbReference>
<gene>
    <name evidence="2" type="ORF">AVDCRST_MAG52-1637</name>
</gene>
<reference evidence="2" key="1">
    <citation type="submission" date="2020-02" db="EMBL/GenBank/DDBJ databases">
        <authorList>
            <person name="Meier V. D."/>
        </authorList>
    </citation>
    <scope>NUCLEOTIDE SEQUENCE</scope>
    <source>
        <strain evidence="2">AVDCRST_MAG52</strain>
    </source>
</reference>
<evidence type="ECO:0000256" key="1">
    <source>
        <dbReference type="SAM" id="MobiDB-lite"/>
    </source>
</evidence>
<feature type="non-terminal residue" evidence="2">
    <location>
        <position position="1"/>
    </location>
</feature>
<keyword evidence="2" id="KW-0413">Isomerase</keyword>
<evidence type="ECO:0000313" key="2">
    <source>
        <dbReference type="EMBL" id="CAA9241543.1"/>
    </source>
</evidence>
<dbReference type="EMBL" id="CADCTN010000113">
    <property type="protein sequence ID" value="CAA9241543.1"/>
    <property type="molecule type" value="Genomic_DNA"/>
</dbReference>
<feature type="compositionally biased region" description="Basic residues" evidence="1">
    <location>
        <begin position="122"/>
        <end position="131"/>
    </location>
</feature>
<organism evidence="2">
    <name type="scientific">uncultured Blastococcus sp</name>
    <dbReference type="NCBI Taxonomy" id="217144"/>
    <lineage>
        <taxon>Bacteria</taxon>
        <taxon>Bacillati</taxon>
        <taxon>Actinomycetota</taxon>
        <taxon>Actinomycetes</taxon>
        <taxon>Geodermatophilales</taxon>
        <taxon>Geodermatophilaceae</taxon>
        <taxon>Blastococcus</taxon>
        <taxon>environmental samples</taxon>
    </lineage>
</organism>
<feature type="region of interest" description="Disordered" evidence="1">
    <location>
        <begin position="1"/>
        <end position="188"/>
    </location>
</feature>
<feature type="compositionally biased region" description="Basic residues" evidence="1">
    <location>
        <begin position="39"/>
        <end position="51"/>
    </location>
</feature>
<dbReference type="AlphaFoldDB" id="A0A6J4I5A7"/>
<accession>A0A6J4I5A7</accession>
<feature type="compositionally biased region" description="Basic and acidic residues" evidence="1">
    <location>
        <begin position="139"/>
        <end position="166"/>
    </location>
</feature>